<protein>
    <submittedName>
        <fullName evidence="1">Uncharacterized protein</fullName>
    </submittedName>
</protein>
<name>A0AAD5LSG0_PARTN</name>
<gene>
    <name evidence="1" type="ORF">KIN20_000411</name>
</gene>
<organism evidence="1 2">
    <name type="scientific">Parelaphostrongylus tenuis</name>
    <name type="common">Meningeal worm</name>
    <dbReference type="NCBI Taxonomy" id="148309"/>
    <lineage>
        <taxon>Eukaryota</taxon>
        <taxon>Metazoa</taxon>
        <taxon>Ecdysozoa</taxon>
        <taxon>Nematoda</taxon>
        <taxon>Chromadorea</taxon>
        <taxon>Rhabditida</taxon>
        <taxon>Rhabditina</taxon>
        <taxon>Rhabditomorpha</taxon>
        <taxon>Strongyloidea</taxon>
        <taxon>Metastrongylidae</taxon>
        <taxon>Parelaphostrongylus</taxon>
    </lineage>
</organism>
<keyword evidence="2" id="KW-1185">Reference proteome</keyword>
<evidence type="ECO:0000313" key="2">
    <source>
        <dbReference type="Proteomes" id="UP001196413"/>
    </source>
</evidence>
<proteinExistence type="predicted"/>
<reference evidence="1" key="1">
    <citation type="submission" date="2021-06" db="EMBL/GenBank/DDBJ databases">
        <title>Parelaphostrongylus tenuis whole genome reference sequence.</title>
        <authorList>
            <person name="Garwood T.J."/>
            <person name="Larsen P.A."/>
            <person name="Fountain-Jones N.M."/>
            <person name="Garbe J.R."/>
            <person name="Macchietto M.G."/>
            <person name="Kania S.A."/>
            <person name="Gerhold R.W."/>
            <person name="Richards J.E."/>
            <person name="Wolf T.M."/>
        </authorList>
    </citation>
    <scope>NUCLEOTIDE SEQUENCE</scope>
    <source>
        <strain evidence="1">MNPRO001-30</strain>
        <tissue evidence="1">Meninges</tissue>
    </source>
</reference>
<dbReference type="AlphaFoldDB" id="A0AAD5LSG0"/>
<sequence length="102" mass="11276">MICGDHNGKATRSRVKSLCDVVPNSSPSIVCDSTTPRGLLFGYSTNWGATSRQLFRIHRTVGSTSKFPTVNNEDDFGSCRSTCNIVRSEATRRGLIHIFSFF</sequence>
<dbReference type="Proteomes" id="UP001196413">
    <property type="component" value="Unassembled WGS sequence"/>
</dbReference>
<comment type="caution">
    <text evidence="1">The sequence shown here is derived from an EMBL/GenBank/DDBJ whole genome shotgun (WGS) entry which is preliminary data.</text>
</comment>
<dbReference type="EMBL" id="JAHQIW010000070">
    <property type="protein sequence ID" value="KAJ1345795.1"/>
    <property type="molecule type" value="Genomic_DNA"/>
</dbReference>
<accession>A0AAD5LSG0</accession>
<evidence type="ECO:0000313" key="1">
    <source>
        <dbReference type="EMBL" id="KAJ1345795.1"/>
    </source>
</evidence>